<dbReference type="PANTHER" id="PTHR44858">
    <property type="entry name" value="TETRATRICOPEPTIDE REPEAT PROTEIN 6"/>
    <property type="match status" value="1"/>
</dbReference>
<dbReference type="GO" id="GO:0009279">
    <property type="term" value="C:cell outer membrane"/>
    <property type="evidence" value="ECO:0007669"/>
    <property type="project" value="TreeGrafter"/>
</dbReference>
<evidence type="ECO:0000313" key="6">
    <source>
        <dbReference type="Proteomes" id="UP000615026"/>
    </source>
</evidence>
<dbReference type="SMART" id="SM00028">
    <property type="entry name" value="TPR"/>
    <property type="match status" value="3"/>
</dbReference>
<dbReference type="InterPro" id="IPR050498">
    <property type="entry name" value="Ycf3"/>
</dbReference>
<dbReference type="PROSITE" id="PS50005">
    <property type="entry name" value="TPR"/>
    <property type="match status" value="1"/>
</dbReference>
<evidence type="ECO:0000256" key="2">
    <source>
        <dbReference type="ARBA" id="ARBA00022803"/>
    </source>
</evidence>
<keyword evidence="4" id="KW-0175">Coiled coil</keyword>
<evidence type="ECO:0000313" key="5">
    <source>
        <dbReference type="EMBL" id="MBE9068258.1"/>
    </source>
</evidence>
<dbReference type="InterPro" id="IPR011990">
    <property type="entry name" value="TPR-like_helical_dom_sf"/>
</dbReference>
<sequence>MKKDRWFDWTEYALLLGSGAGAVASVATQQALLAAAPLSLLAALGLISRRQLQTQLSQSQSVMVSVNSRLDKRLHDVQEQLTELPTHGHLSAMRQSTVAQTKQDILSLSQVIEHTRKKLTSQIDEKEFPELQELREYLVELQERYTELSIDFKDVKSRCQRLSDMSRVEATETMVAKLETELMQLKVHLESLGANAKNNYTGLNDRLTYLKQQVQQLTTEERQSLLKGEVQKLVQTVSGMVSRNEFLELTTRLTESTADKLILQELQTQSLDRTEQFQQRLERLEQHLEGMTDSILEAVAETVEPSQAGAASVAQLQKRLDATDQQMGMITGAVLEAVSETLEPFQTTVATSVANSASDWLLDFDSPEGMSSGGMSNSRQALEQLLSQTRERLVLVWPWADSVVLDDSLLQQFRQLLERNCRLDMGWCHQGEHREHPLLRNISQRWCENSTRHQHLKQALNQLLPLKQEYPDLFSFKILGTTENFAVCDAKYALVGMRALPTQTSLFPTVKLKLRTTDPSVIRPLLQRFENPAIDADDAGAFFNRGVTRYDIRDCNGAIEDFTQVINIRPSAAAYNSRGVAWVEIGDYARALQDFGHAIRLDARLFAARCNRGVLRMTVRDYGGALSDFDVAVDLRPQSAVPYFYQGQALQFLGDLQ</sequence>
<dbReference type="SUPFAM" id="SSF48452">
    <property type="entry name" value="TPR-like"/>
    <property type="match status" value="1"/>
</dbReference>
<comment type="caution">
    <text evidence="5">The sequence shown here is derived from an EMBL/GenBank/DDBJ whole genome shotgun (WGS) entry which is preliminary data.</text>
</comment>
<keyword evidence="1" id="KW-0677">Repeat</keyword>
<keyword evidence="6" id="KW-1185">Reference proteome</keyword>
<keyword evidence="2 3" id="KW-0802">TPR repeat</keyword>
<evidence type="ECO:0008006" key="7">
    <source>
        <dbReference type="Google" id="ProtNLM"/>
    </source>
</evidence>
<evidence type="ECO:0000256" key="1">
    <source>
        <dbReference type="ARBA" id="ARBA00022737"/>
    </source>
</evidence>
<evidence type="ECO:0000256" key="3">
    <source>
        <dbReference type="PROSITE-ProRule" id="PRU00339"/>
    </source>
</evidence>
<proteinExistence type="predicted"/>
<feature type="coiled-coil region" evidence="4">
    <location>
        <begin position="274"/>
        <end position="301"/>
    </location>
</feature>
<feature type="repeat" description="TPR" evidence="3">
    <location>
        <begin position="572"/>
        <end position="605"/>
    </location>
</feature>
<dbReference type="InterPro" id="IPR019734">
    <property type="entry name" value="TPR_rpt"/>
</dbReference>
<accession>A0A929FAY1</accession>
<dbReference type="RefSeq" id="WP_193994206.1">
    <property type="nucleotide sequence ID" value="NZ_JADEXP010000153.1"/>
</dbReference>
<dbReference type="AlphaFoldDB" id="A0A929FAY1"/>
<gene>
    <name evidence="5" type="ORF">IQ260_16525</name>
</gene>
<reference evidence="5" key="1">
    <citation type="submission" date="2020-10" db="EMBL/GenBank/DDBJ databases">
        <authorList>
            <person name="Castelo-Branco R."/>
            <person name="Eusebio N."/>
            <person name="Adriana R."/>
            <person name="Vieira A."/>
            <person name="Brugerolle De Fraissinette N."/>
            <person name="Rezende De Castro R."/>
            <person name="Schneider M.P."/>
            <person name="Vasconcelos V."/>
            <person name="Leao P.N."/>
        </authorList>
    </citation>
    <scope>NUCLEOTIDE SEQUENCE</scope>
    <source>
        <strain evidence="5">LEGE 11479</strain>
    </source>
</reference>
<feature type="coiled-coil region" evidence="4">
    <location>
        <begin position="131"/>
        <end position="195"/>
    </location>
</feature>
<dbReference type="Gene3D" id="1.25.40.10">
    <property type="entry name" value="Tetratricopeptide repeat domain"/>
    <property type="match status" value="1"/>
</dbReference>
<evidence type="ECO:0000256" key="4">
    <source>
        <dbReference type="SAM" id="Coils"/>
    </source>
</evidence>
<dbReference type="GO" id="GO:0046813">
    <property type="term" value="P:receptor-mediated virion attachment to host cell"/>
    <property type="evidence" value="ECO:0007669"/>
    <property type="project" value="TreeGrafter"/>
</dbReference>
<dbReference type="PANTHER" id="PTHR44858:SF1">
    <property type="entry name" value="UDP-N-ACETYLGLUCOSAMINE--PEPTIDE N-ACETYLGLUCOSAMINYLTRANSFERASE SPINDLY-RELATED"/>
    <property type="match status" value="1"/>
</dbReference>
<name>A0A929FAY1_LEPEC</name>
<dbReference type="Proteomes" id="UP000615026">
    <property type="component" value="Unassembled WGS sequence"/>
</dbReference>
<dbReference type="EMBL" id="JADEXP010000153">
    <property type="protein sequence ID" value="MBE9068258.1"/>
    <property type="molecule type" value="Genomic_DNA"/>
</dbReference>
<protein>
    <recommendedName>
        <fullName evidence="7">Tetratricopeptide repeat protein</fullName>
    </recommendedName>
</protein>
<organism evidence="5 6">
    <name type="scientific">Leptolyngbya cf. ectocarpi LEGE 11479</name>
    <dbReference type="NCBI Taxonomy" id="1828722"/>
    <lineage>
        <taxon>Bacteria</taxon>
        <taxon>Bacillati</taxon>
        <taxon>Cyanobacteriota</taxon>
        <taxon>Cyanophyceae</taxon>
        <taxon>Leptolyngbyales</taxon>
        <taxon>Leptolyngbyaceae</taxon>
        <taxon>Leptolyngbya group</taxon>
        <taxon>Leptolyngbya</taxon>
    </lineage>
</organism>